<feature type="binding site" evidence="9">
    <location>
        <position position="33"/>
    </location>
    <ligand>
        <name>ATP</name>
        <dbReference type="ChEBI" id="CHEBI:30616"/>
    </ligand>
</feature>
<evidence type="ECO:0000256" key="7">
    <source>
        <dbReference type="ARBA" id="ARBA00047899"/>
    </source>
</evidence>
<evidence type="ECO:0000256" key="3">
    <source>
        <dbReference type="ARBA" id="ARBA00022679"/>
    </source>
</evidence>
<dbReference type="Gene3D" id="1.10.510.10">
    <property type="entry name" value="Transferase(Phosphotransferase) domain 1"/>
    <property type="match status" value="1"/>
</dbReference>
<accession>G0TYG7</accession>
<evidence type="ECO:0000256" key="2">
    <source>
        <dbReference type="ARBA" id="ARBA00022527"/>
    </source>
</evidence>
<dbReference type="InterPro" id="IPR011009">
    <property type="entry name" value="Kinase-like_dom_sf"/>
</dbReference>
<keyword evidence="4 9" id="KW-0547">Nucleotide-binding</keyword>
<dbReference type="Pfam" id="PF00069">
    <property type="entry name" value="Pkinase"/>
    <property type="match status" value="1"/>
</dbReference>
<sequence length="603" mass="67168">MEKYTKVRSVGKGNMGSCVLARNNEDGRLYVIKQVDLTKMNKKERQQSLNEALLLKSLHHPNVIHYVDSFLSNRSDHICIVMEYADSGDLSSRIKKSYGVNFRETQIVDWIIQLVLSLSYVHKRKVLHRDVKSQNVFLTSQNVLKLGDFGIARTLSGTYDQAKTFVGTPYYLSPELIMERPYDHRSDVWALGVIIYELMALKHPFNANSMRGLMQRILKLQYDPVPLLYTTELRNIVPRILTKDPAQRIKLSDLLELPILQRRMREWMLSDVMPKSYIDSLLRNGLLPQSIAALKTSCTPTSDAALLYCKKPENNRCLPTQGDTSPTTHSVTSTRQMAPKAHQTPEYLERVKAPDVAPDSHQKPQKLPHIQPSLPPSLPYTQKQIVPQTSGIGQQNINTSGVNCANQPKRPKQMYINYKNINGVYNSSSVSGSGAPVSKGVCPVPLPSPVTAQVPTSIAMRIPQSLKPECNQSAQRHSPITNTKANFSAISVPNRVNVSGGVAAAPSCTDIASTGRNSNNVARNSQPRTDGTSEGSIMYRLAEHLARKRNQQEQNSAIGCMNPFLQRPLAEPAPLPYLSGAPQIDINAMLHHASLERAKRRAT</sequence>
<dbReference type="PROSITE" id="PS50011">
    <property type="entry name" value="PROTEIN_KINASE_DOM"/>
    <property type="match status" value="1"/>
</dbReference>
<feature type="domain" description="Protein kinase" evidence="11">
    <location>
        <begin position="4"/>
        <end position="260"/>
    </location>
</feature>
<dbReference type="EC" id="2.7.11.1" evidence="1"/>
<evidence type="ECO:0000256" key="10">
    <source>
        <dbReference type="SAM" id="MobiDB-lite"/>
    </source>
</evidence>
<feature type="region of interest" description="Disordered" evidence="10">
    <location>
        <begin position="515"/>
        <end position="535"/>
    </location>
</feature>
<evidence type="ECO:0000256" key="4">
    <source>
        <dbReference type="ARBA" id="ARBA00022741"/>
    </source>
</evidence>
<keyword evidence="3 12" id="KW-0808">Transferase</keyword>
<dbReference type="VEuPathDB" id="TriTrypDB:TvY486_0703480"/>
<comment type="catalytic activity">
    <reaction evidence="8">
        <text>L-seryl-[protein] + ATP = O-phospho-L-seryl-[protein] + ADP + H(+)</text>
        <dbReference type="Rhea" id="RHEA:17989"/>
        <dbReference type="Rhea" id="RHEA-COMP:9863"/>
        <dbReference type="Rhea" id="RHEA-COMP:11604"/>
        <dbReference type="ChEBI" id="CHEBI:15378"/>
        <dbReference type="ChEBI" id="CHEBI:29999"/>
        <dbReference type="ChEBI" id="CHEBI:30616"/>
        <dbReference type="ChEBI" id="CHEBI:83421"/>
        <dbReference type="ChEBI" id="CHEBI:456216"/>
        <dbReference type="EC" id="2.7.11.1"/>
    </reaction>
</comment>
<dbReference type="GO" id="GO:0004674">
    <property type="term" value="F:protein serine/threonine kinase activity"/>
    <property type="evidence" value="ECO:0007669"/>
    <property type="project" value="UniProtKB-KW"/>
</dbReference>
<dbReference type="GO" id="GO:0005524">
    <property type="term" value="F:ATP binding"/>
    <property type="evidence" value="ECO:0007669"/>
    <property type="project" value="UniProtKB-UniRule"/>
</dbReference>
<dbReference type="FunFam" id="3.30.200.20:FF:000631">
    <property type="entry name" value="Serine/threonine-protein kinase NEK"/>
    <property type="match status" value="1"/>
</dbReference>
<evidence type="ECO:0000256" key="1">
    <source>
        <dbReference type="ARBA" id="ARBA00012513"/>
    </source>
</evidence>
<dbReference type="CDD" id="cd08215">
    <property type="entry name" value="STKc_Nek"/>
    <property type="match status" value="1"/>
</dbReference>
<proteinExistence type="predicted"/>
<dbReference type="Gene3D" id="3.30.200.20">
    <property type="entry name" value="Phosphorylase Kinase, domain 1"/>
    <property type="match status" value="1"/>
</dbReference>
<dbReference type="EMBL" id="HE573023">
    <property type="protein sequence ID" value="CCC49014.1"/>
    <property type="molecule type" value="Genomic_DNA"/>
</dbReference>
<dbReference type="PROSITE" id="PS00107">
    <property type="entry name" value="PROTEIN_KINASE_ATP"/>
    <property type="match status" value="1"/>
</dbReference>
<keyword evidence="6 9" id="KW-0067">ATP-binding</keyword>
<keyword evidence="2" id="KW-0723">Serine/threonine-protein kinase</keyword>
<evidence type="ECO:0000256" key="8">
    <source>
        <dbReference type="ARBA" id="ARBA00048679"/>
    </source>
</evidence>
<comment type="catalytic activity">
    <reaction evidence="7">
        <text>L-threonyl-[protein] + ATP = O-phospho-L-threonyl-[protein] + ADP + H(+)</text>
        <dbReference type="Rhea" id="RHEA:46608"/>
        <dbReference type="Rhea" id="RHEA-COMP:11060"/>
        <dbReference type="Rhea" id="RHEA-COMP:11605"/>
        <dbReference type="ChEBI" id="CHEBI:15378"/>
        <dbReference type="ChEBI" id="CHEBI:30013"/>
        <dbReference type="ChEBI" id="CHEBI:30616"/>
        <dbReference type="ChEBI" id="CHEBI:61977"/>
        <dbReference type="ChEBI" id="CHEBI:456216"/>
        <dbReference type="EC" id="2.7.11.1"/>
    </reaction>
</comment>
<evidence type="ECO:0000313" key="12">
    <source>
        <dbReference type="EMBL" id="CCC49014.1"/>
    </source>
</evidence>
<dbReference type="PANTHER" id="PTHR44899:SF3">
    <property type="entry name" value="SERINE_THREONINE-PROTEIN KINASE NEK1"/>
    <property type="match status" value="1"/>
</dbReference>
<dbReference type="SUPFAM" id="SSF56112">
    <property type="entry name" value="Protein kinase-like (PK-like)"/>
    <property type="match status" value="1"/>
</dbReference>
<dbReference type="SMART" id="SM00220">
    <property type="entry name" value="S_TKc"/>
    <property type="match status" value="1"/>
</dbReference>
<dbReference type="PANTHER" id="PTHR44899">
    <property type="entry name" value="CAMK FAMILY PROTEIN KINASE"/>
    <property type="match status" value="1"/>
</dbReference>
<feature type="compositionally biased region" description="Polar residues" evidence="10">
    <location>
        <begin position="319"/>
        <end position="336"/>
    </location>
</feature>
<feature type="region of interest" description="Disordered" evidence="10">
    <location>
        <begin position="319"/>
        <end position="341"/>
    </location>
</feature>
<dbReference type="FunFam" id="1.10.510.10:FF:001301">
    <property type="entry name" value="NIMA-related kinase 4"/>
    <property type="match status" value="1"/>
</dbReference>
<evidence type="ECO:0000256" key="6">
    <source>
        <dbReference type="ARBA" id="ARBA00022840"/>
    </source>
</evidence>
<dbReference type="InterPro" id="IPR051131">
    <property type="entry name" value="NEK_Ser/Thr_kinase_NIMA"/>
</dbReference>
<protein>
    <recommendedName>
        <fullName evidence="1">non-specific serine/threonine protein kinase</fullName>
        <ecNumber evidence="1">2.7.11.1</ecNumber>
    </recommendedName>
</protein>
<dbReference type="InterPro" id="IPR000719">
    <property type="entry name" value="Prot_kinase_dom"/>
</dbReference>
<keyword evidence="5" id="KW-0418">Kinase</keyword>
<evidence type="ECO:0000256" key="9">
    <source>
        <dbReference type="PROSITE-ProRule" id="PRU10141"/>
    </source>
</evidence>
<organism evidence="12">
    <name type="scientific">Trypanosoma vivax (strain Y486)</name>
    <dbReference type="NCBI Taxonomy" id="1055687"/>
    <lineage>
        <taxon>Eukaryota</taxon>
        <taxon>Discoba</taxon>
        <taxon>Euglenozoa</taxon>
        <taxon>Kinetoplastea</taxon>
        <taxon>Metakinetoplastina</taxon>
        <taxon>Trypanosomatida</taxon>
        <taxon>Trypanosomatidae</taxon>
        <taxon>Trypanosoma</taxon>
        <taxon>Duttonella</taxon>
    </lineage>
</organism>
<dbReference type="AlphaFoldDB" id="G0TYG7"/>
<gene>
    <name evidence="12" type="ORF">TVY486_0703480</name>
</gene>
<dbReference type="PROSITE" id="PS00108">
    <property type="entry name" value="PROTEIN_KINASE_ST"/>
    <property type="match status" value="1"/>
</dbReference>
<name>G0TYG7_TRYVY</name>
<evidence type="ECO:0000259" key="11">
    <source>
        <dbReference type="PROSITE" id="PS50011"/>
    </source>
</evidence>
<evidence type="ECO:0000256" key="5">
    <source>
        <dbReference type="ARBA" id="ARBA00022777"/>
    </source>
</evidence>
<reference evidence="12" key="1">
    <citation type="journal article" date="2012" name="Proc. Natl. Acad. Sci. U.S.A.">
        <title>Antigenic diversity is generated by distinct evolutionary mechanisms in African trypanosome species.</title>
        <authorList>
            <person name="Jackson A.P."/>
            <person name="Berry A."/>
            <person name="Aslett M."/>
            <person name="Allison H.C."/>
            <person name="Burton P."/>
            <person name="Vavrova-Anderson J."/>
            <person name="Brown R."/>
            <person name="Browne H."/>
            <person name="Corton N."/>
            <person name="Hauser H."/>
            <person name="Gamble J."/>
            <person name="Gilderthorp R."/>
            <person name="Marcello L."/>
            <person name="McQuillan J."/>
            <person name="Otto T.D."/>
            <person name="Quail M.A."/>
            <person name="Sanders M.J."/>
            <person name="van Tonder A."/>
            <person name="Ginger M.L."/>
            <person name="Field M.C."/>
            <person name="Barry J.D."/>
            <person name="Hertz-Fowler C."/>
            <person name="Berriman M."/>
        </authorList>
    </citation>
    <scope>NUCLEOTIDE SEQUENCE</scope>
    <source>
        <strain evidence="12">Y486</strain>
    </source>
</reference>
<dbReference type="InterPro" id="IPR017441">
    <property type="entry name" value="Protein_kinase_ATP_BS"/>
</dbReference>
<dbReference type="InterPro" id="IPR008271">
    <property type="entry name" value="Ser/Thr_kinase_AS"/>
</dbReference>